<dbReference type="Gene3D" id="2.60.40.4270">
    <property type="entry name" value="Listeria-Bacteroides repeat domain"/>
    <property type="match status" value="1"/>
</dbReference>
<name>A0ABS3ZIH1_9FIRM</name>
<comment type="caution">
    <text evidence="1">The sequence shown here is derived from an EMBL/GenBank/DDBJ whole genome shotgun (WGS) entry which is preliminary data.</text>
</comment>
<keyword evidence="2" id="KW-1185">Reference proteome</keyword>
<dbReference type="Proteomes" id="UP001315001">
    <property type="component" value="Unassembled WGS sequence"/>
</dbReference>
<dbReference type="InterPro" id="IPR042229">
    <property type="entry name" value="Listeria/Bacterioides_rpt_sf"/>
</dbReference>
<organism evidence="1 2">
    <name type="scientific">Anaerobutyricum soehngenii</name>
    <dbReference type="NCBI Taxonomy" id="105843"/>
    <lineage>
        <taxon>Bacteria</taxon>
        <taxon>Bacillati</taxon>
        <taxon>Bacillota</taxon>
        <taxon>Clostridia</taxon>
        <taxon>Lachnospirales</taxon>
        <taxon>Lachnospiraceae</taxon>
        <taxon>Anaerobutyricum</taxon>
    </lineage>
</organism>
<evidence type="ECO:0000313" key="1">
    <source>
        <dbReference type="EMBL" id="MBP0057092.1"/>
    </source>
</evidence>
<dbReference type="Gene3D" id="2.60.40.10">
    <property type="entry name" value="Immunoglobulins"/>
    <property type="match status" value="1"/>
</dbReference>
<protein>
    <recommendedName>
        <fullName evidence="3">InlB B-repeat-containing protein</fullName>
    </recommendedName>
</protein>
<evidence type="ECO:0008006" key="3">
    <source>
        <dbReference type="Google" id="ProtNLM"/>
    </source>
</evidence>
<dbReference type="InterPro" id="IPR013783">
    <property type="entry name" value="Ig-like_fold"/>
</dbReference>
<dbReference type="EMBL" id="JAFIQO010000113">
    <property type="protein sequence ID" value="MBP0057092.1"/>
    <property type="molecule type" value="Genomic_DNA"/>
</dbReference>
<proteinExistence type="predicted"/>
<gene>
    <name evidence="1" type="ORF">JYQ75_06715</name>
</gene>
<reference evidence="1 2" key="1">
    <citation type="submission" date="2021-02" db="EMBL/GenBank/DDBJ databases">
        <title>Lactate utilizing bacteria of the human gut.</title>
        <authorList>
            <person name="Sheridan P.O."/>
        </authorList>
    </citation>
    <scope>NUCLEOTIDE SEQUENCE [LARGE SCALE GENOMIC DNA]</scope>
    <source>
        <strain evidence="1 2">HTF-83D</strain>
    </source>
</reference>
<dbReference type="RefSeq" id="WP_147607542.1">
    <property type="nucleotide sequence ID" value="NZ_JAFIQO010000113.1"/>
</dbReference>
<sequence>MKKRNVFLMLVVFVLGMFAVCFSAKNVKAMEIAEDGEYTLVLSTTWDEDEYIDGKIFKIIRFNLAEDETTVNVSDLTKGVEVFNGKNIFKNCWKRSSSEEIVTELKISDFNGSGELWNGSKAEQYTNGCVLYPKFSDEPLKKEGKYYIILDGFAGKVNGENEVKIVKAADEFNSLDLSEYTAERSGCDFCGWGYDGQQITKVDKSFFKDDDVTVTITALYKSKKFYGVDSKGLLNNPDLPEEERPRSYVLNLDANGGMLENKEIKQYDYLGGGNSGTSMAIFHYIPVKYGYIFKGWNNKKDGRGNYYKYMYWRSWRGREDSEFDLAGKIADSDYYTNLTLYAVWEKNENIPIPKNDTVKNDAVKNDTIPADEKPVKVIVKKSAIRKAVRTKNNKKIKIILKKVAGVKGYQIQYATSKKFTRKTTKMVKVKKNIKTITKLKRKVYYIRVRAYKTVKGKIYYSKWSNVKKVRIKK</sequence>
<evidence type="ECO:0000313" key="2">
    <source>
        <dbReference type="Proteomes" id="UP001315001"/>
    </source>
</evidence>
<accession>A0ABS3ZIH1</accession>